<gene>
    <name evidence="2" type="ORF">GQ43DRAFT_495327</name>
</gene>
<dbReference type="OrthoDB" id="4364638at2759"/>
<name>A0A9P4MV44_9PLEO</name>
<keyword evidence="3" id="KW-1185">Reference proteome</keyword>
<organism evidence="2 3">
    <name type="scientific">Delitschia confertaspora ATCC 74209</name>
    <dbReference type="NCBI Taxonomy" id="1513339"/>
    <lineage>
        <taxon>Eukaryota</taxon>
        <taxon>Fungi</taxon>
        <taxon>Dikarya</taxon>
        <taxon>Ascomycota</taxon>
        <taxon>Pezizomycotina</taxon>
        <taxon>Dothideomycetes</taxon>
        <taxon>Pleosporomycetidae</taxon>
        <taxon>Pleosporales</taxon>
        <taxon>Delitschiaceae</taxon>
        <taxon>Delitschia</taxon>
    </lineage>
</organism>
<evidence type="ECO:0000256" key="1">
    <source>
        <dbReference type="SAM" id="MobiDB-lite"/>
    </source>
</evidence>
<reference evidence="2" key="1">
    <citation type="journal article" date="2020" name="Stud. Mycol.">
        <title>101 Dothideomycetes genomes: a test case for predicting lifestyles and emergence of pathogens.</title>
        <authorList>
            <person name="Haridas S."/>
            <person name="Albert R."/>
            <person name="Binder M."/>
            <person name="Bloem J."/>
            <person name="Labutti K."/>
            <person name="Salamov A."/>
            <person name="Andreopoulos B."/>
            <person name="Baker S."/>
            <person name="Barry K."/>
            <person name="Bills G."/>
            <person name="Bluhm B."/>
            <person name="Cannon C."/>
            <person name="Castanera R."/>
            <person name="Culley D."/>
            <person name="Daum C."/>
            <person name="Ezra D."/>
            <person name="Gonzalez J."/>
            <person name="Henrissat B."/>
            <person name="Kuo A."/>
            <person name="Liang C."/>
            <person name="Lipzen A."/>
            <person name="Lutzoni F."/>
            <person name="Magnuson J."/>
            <person name="Mondo S."/>
            <person name="Nolan M."/>
            <person name="Ohm R."/>
            <person name="Pangilinan J."/>
            <person name="Park H.-J."/>
            <person name="Ramirez L."/>
            <person name="Alfaro M."/>
            <person name="Sun H."/>
            <person name="Tritt A."/>
            <person name="Yoshinaga Y."/>
            <person name="Zwiers L.-H."/>
            <person name="Turgeon B."/>
            <person name="Goodwin S."/>
            <person name="Spatafora J."/>
            <person name="Crous P."/>
            <person name="Grigoriev I."/>
        </authorList>
    </citation>
    <scope>NUCLEOTIDE SEQUENCE</scope>
    <source>
        <strain evidence="2">ATCC 74209</strain>
    </source>
</reference>
<evidence type="ECO:0000313" key="2">
    <source>
        <dbReference type="EMBL" id="KAF2197645.1"/>
    </source>
</evidence>
<dbReference type="Proteomes" id="UP000799536">
    <property type="component" value="Unassembled WGS sequence"/>
</dbReference>
<dbReference type="EMBL" id="ML994212">
    <property type="protein sequence ID" value="KAF2197645.1"/>
    <property type="molecule type" value="Genomic_DNA"/>
</dbReference>
<evidence type="ECO:0000313" key="3">
    <source>
        <dbReference type="Proteomes" id="UP000799536"/>
    </source>
</evidence>
<dbReference type="AlphaFoldDB" id="A0A9P4MV44"/>
<sequence length="50" mass="5681">MVGHLYKLDLLPEMNIHPVLHVDRLRKAAEPVPGQEEPDEQPIIVNGENK</sequence>
<feature type="region of interest" description="Disordered" evidence="1">
    <location>
        <begin position="30"/>
        <end position="50"/>
    </location>
</feature>
<proteinExistence type="predicted"/>
<comment type="caution">
    <text evidence="2">The sequence shown here is derived from an EMBL/GenBank/DDBJ whole genome shotgun (WGS) entry which is preliminary data.</text>
</comment>
<protein>
    <submittedName>
        <fullName evidence="2">Uncharacterized protein</fullName>
    </submittedName>
</protein>
<accession>A0A9P4MV44</accession>